<sequence length="102" mass="11464">MFSKQNTSPVFSRLLCSNSNQTISSHMIQGETHAHRQITCAGVFCHRMAMEFSHVTQRAAALPCCQQQVKRDDERVDGTYGHSPSSSFCAHKIPLRFSVCYV</sequence>
<name>A0AAD6M3S5_9ROSI</name>
<evidence type="ECO:0000313" key="1">
    <source>
        <dbReference type="EMBL" id="KAJ6978280.1"/>
    </source>
</evidence>
<keyword evidence="2" id="KW-1185">Reference proteome</keyword>
<dbReference type="AlphaFoldDB" id="A0AAD6M3S5"/>
<proteinExistence type="predicted"/>
<reference evidence="1" key="1">
    <citation type="journal article" date="2023" name="Mol. Ecol. Resour.">
        <title>Chromosome-level genome assembly of a triploid poplar Populus alba 'Berolinensis'.</title>
        <authorList>
            <person name="Chen S."/>
            <person name="Yu Y."/>
            <person name="Wang X."/>
            <person name="Wang S."/>
            <person name="Zhang T."/>
            <person name="Zhou Y."/>
            <person name="He R."/>
            <person name="Meng N."/>
            <person name="Wang Y."/>
            <person name="Liu W."/>
            <person name="Liu Z."/>
            <person name="Liu J."/>
            <person name="Guo Q."/>
            <person name="Huang H."/>
            <person name="Sederoff R.R."/>
            <person name="Wang G."/>
            <person name="Qu G."/>
            <person name="Chen S."/>
        </authorList>
    </citation>
    <scope>NUCLEOTIDE SEQUENCE</scope>
    <source>
        <strain evidence="1">SC-2020</strain>
    </source>
</reference>
<protein>
    <submittedName>
        <fullName evidence="1">Uncharacterized protein</fullName>
    </submittedName>
</protein>
<organism evidence="1 2">
    <name type="scientific">Populus alba x Populus x berolinensis</name>
    <dbReference type="NCBI Taxonomy" id="444605"/>
    <lineage>
        <taxon>Eukaryota</taxon>
        <taxon>Viridiplantae</taxon>
        <taxon>Streptophyta</taxon>
        <taxon>Embryophyta</taxon>
        <taxon>Tracheophyta</taxon>
        <taxon>Spermatophyta</taxon>
        <taxon>Magnoliopsida</taxon>
        <taxon>eudicotyledons</taxon>
        <taxon>Gunneridae</taxon>
        <taxon>Pentapetalae</taxon>
        <taxon>rosids</taxon>
        <taxon>fabids</taxon>
        <taxon>Malpighiales</taxon>
        <taxon>Salicaceae</taxon>
        <taxon>Saliceae</taxon>
        <taxon>Populus</taxon>
    </lineage>
</organism>
<dbReference type="EMBL" id="JAQIZT010000012">
    <property type="protein sequence ID" value="KAJ6978280.1"/>
    <property type="molecule type" value="Genomic_DNA"/>
</dbReference>
<evidence type="ECO:0000313" key="2">
    <source>
        <dbReference type="Proteomes" id="UP001164929"/>
    </source>
</evidence>
<comment type="caution">
    <text evidence="1">The sequence shown here is derived from an EMBL/GenBank/DDBJ whole genome shotgun (WGS) entry which is preliminary data.</text>
</comment>
<gene>
    <name evidence="1" type="ORF">NC653_029997</name>
</gene>
<dbReference type="Proteomes" id="UP001164929">
    <property type="component" value="Chromosome 12"/>
</dbReference>
<accession>A0AAD6M3S5</accession>